<evidence type="ECO:0000313" key="2">
    <source>
        <dbReference type="Proteomes" id="UP001374535"/>
    </source>
</evidence>
<protein>
    <submittedName>
        <fullName evidence="1">Uncharacterized protein</fullName>
    </submittedName>
</protein>
<keyword evidence="2" id="KW-1185">Reference proteome</keyword>
<evidence type="ECO:0000313" key="1">
    <source>
        <dbReference type="EMBL" id="WVZ02411.1"/>
    </source>
</evidence>
<dbReference type="Proteomes" id="UP001374535">
    <property type="component" value="Chromosome 7"/>
</dbReference>
<gene>
    <name evidence="1" type="ORF">V8G54_023217</name>
</gene>
<accession>A0AAQ3N4E3</accession>
<organism evidence="1 2">
    <name type="scientific">Vigna mungo</name>
    <name type="common">Black gram</name>
    <name type="synonym">Phaseolus mungo</name>
    <dbReference type="NCBI Taxonomy" id="3915"/>
    <lineage>
        <taxon>Eukaryota</taxon>
        <taxon>Viridiplantae</taxon>
        <taxon>Streptophyta</taxon>
        <taxon>Embryophyta</taxon>
        <taxon>Tracheophyta</taxon>
        <taxon>Spermatophyta</taxon>
        <taxon>Magnoliopsida</taxon>
        <taxon>eudicotyledons</taxon>
        <taxon>Gunneridae</taxon>
        <taxon>Pentapetalae</taxon>
        <taxon>rosids</taxon>
        <taxon>fabids</taxon>
        <taxon>Fabales</taxon>
        <taxon>Fabaceae</taxon>
        <taxon>Papilionoideae</taxon>
        <taxon>50 kb inversion clade</taxon>
        <taxon>NPAAA clade</taxon>
        <taxon>indigoferoid/millettioid clade</taxon>
        <taxon>Phaseoleae</taxon>
        <taxon>Vigna</taxon>
    </lineage>
</organism>
<sequence>MPSSSTKLLLTFISSFWDSPVLPNKTLSTRECPFPSPSHRVSLPSSHTTSTFKSKLHSRCIASPLLTSSSLLTSKFKSMQSLLFKRSSLLTSKFKSSSRLSLAFKSSPSLTQLTFPDILLFKLSSKPISSIRVSLTPFSSLVPLALPSRFPPFPTIPSNFLSNTPLSKSKP</sequence>
<dbReference type="AlphaFoldDB" id="A0AAQ3N4E3"/>
<proteinExistence type="predicted"/>
<feature type="non-terminal residue" evidence="1">
    <location>
        <position position="171"/>
    </location>
</feature>
<reference evidence="1 2" key="1">
    <citation type="journal article" date="2023" name="Life. Sci Alliance">
        <title>Evolutionary insights into 3D genome organization and epigenetic landscape of Vigna mungo.</title>
        <authorList>
            <person name="Junaid A."/>
            <person name="Singh B."/>
            <person name="Bhatia S."/>
        </authorList>
    </citation>
    <scope>NUCLEOTIDE SEQUENCE [LARGE SCALE GENOMIC DNA]</scope>
    <source>
        <strain evidence="1">Urdbean</strain>
    </source>
</reference>
<name>A0AAQ3N4E3_VIGMU</name>
<dbReference type="EMBL" id="CP144694">
    <property type="protein sequence ID" value="WVZ02411.1"/>
    <property type="molecule type" value="Genomic_DNA"/>
</dbReference>